<feature type="transmembrane region" description="Helical" evidence="1">
    <location>
        <begin position="345"/>
        <end position="368"/>
    </location>
</feature>
<dbReference type="VEuPathDB" id="AmoebaDB:NF0101780"/>
<proteinExistence type="predicted"/>
<dbReference type="RefSeq" id="XP_044559716.1">
    <property type="nucleotide sequence ID" value="XM_044709315.1"/>
</dbReference>
<evidence type="ECO:0000313" key="3">
    <source>
        <dbReference type="Proteomes" id="UP000444721"/>
    </source>
</evidence>
<keyword evidence="3" id="KW-1185">Reference proteome</keyword>
<comment type="caution">
    <text evidence="2">The sequence shown here is derived from an EMBL/GenBank/DDBJ whole genome shotgun (WGS) entry which is preliminary data.</text>
</comment>
<dbReference type="PANTHER" id="PTHR11183">
    <property type="entry name" value="GLYCOGENIN SUBFAMILY MEMBER"/>
    <property type="match status" value="1"/>
</dbReference>
<dbReference type="GeneID" id="68112974"/>
<dbReference type="AlphaFoldDB" id="A0A6A5BAC5"/>
<accession>A0A6A5BAC5</accession>
<sequence length="562" mass="64874">MMLSIIDMASAQTGTDSNLYPIDNISPQDEKSTEAYAVILTDDSLLPAVRVVAKSVRETKSTRPFIAIVTDRVSERSKKILKEDKFILIHDVPSSKGPIYPYMLLWYLGNYGFSNVIFLSTDVLVKRNIDSLFKCKGRLCATNSMTIPDDLDIVYMGLKTDINTFNDMVNREQEILKKAYDNTPQAFMTTYFDWRNSEYIDDKMLESGNTKENALLRMPVHWNGFEPLYYTYKPSWDYMEMKGMRIINYCLIPKPWDWFVHPILDLGQEWLAVFHRLPVQSITPDLTPFLLLLLPIILAAICFSVIGRQSFHNKNVVYDFMCGFCNNLVLRRIFVNMNTPWKLRIVGYISCFLMAVTFVLTTLFFHAIQSNEWDVYLRWAIYYSWVLSAVSIALLFYYKLLIVETIIDISNKPFPSNTTVNDIPMNTVGEDESDEDQVVVDINDGEEEKKDKKPFISKLSEEQNPLGQVLAYKPTLFWFRTLMLMVGAPIMFVLLVWVLGFVGADLGGRAVVAVIFILIYAFFLVRLVFDVPIVAIFKVYERKYGPSLFIQSEEEFKGTKYN</sequence>
<feature type="transmembrane region" description="Helical" evidence="1">
    <location>
        <begin position="286"/>
        <end position="306"/>
    </location>
</feature>
<dbReference type="Proteomes" id="UP000444721">
    <property type="component" value="Unassembled WGS sequence"/>
</dbReference>
<dbReference type="InterPro" id="IPR029044">
    <property type="entry name" value="Nucleotide-diphossugar_trans"/>
</dbReference>
<dbReference type="OrthoDB" id="2014201at2759"/>
<evidence type="ECO:0000313" key="2">
    <source>
        <dbReference type="EMBL" id="KAF0975003.1"/>
    </source>
</evidence>
<gene>
    <name evidence="2" type="ORF">FDP41_005756</name>
</gene>
<keyword evidence="1" id="KW-0812">Transmembrane</keyword>
<name>A0A6A5BAC5_NAEFO</name>
<organism evidence="2 3">
    <name type="scientific">Naegleria fowleri</name>
    <name type="common">Brain eating amoeba</name>
    <dbReference type="NCBI Taxonomy" id="5763"/>
    <lineage>
        <taxon>Eukaryota</taxon>
        <taxon>Discoba</taxon>
        <taxon>Heterolobosea</taxon>
        <taxon>Tetramitia</taxon>
        <taxon>Eutetramitia</taxon>
        <taxon>Vahlkampfiidae</taxon>
        <taxon>Naegleria</taxon>
    </lineage>
</organism>
<reference evidence="2 3" key="1">
    <citation type="journal article" date="2019" name="Sci. Rep.">
        <title>Nanopore sequencing improves the draft genome of the human pathogenic amoeba Naegleria fowleri.</title>
        <authorList>
            <person name="Liechti N."/>
            <person name="Schurch N."/>
            <person name="Bruggmann R."/>
            <person name="Wittwer M."/>
        </authorList>
    </citation>
    <scope>NUCLEOTIDE SEQUENCE [LARGE SCALE GENOMIC DNA]</scope>
    <source>
        <strain evidence="2 3">ATCC 30894</strain>
    </source>
</reference>
<feature type="transmembrane region" description="Helical" evidence="1">
    <location>
        <begin position="380"/>
        <end position="398"/>
    </location>
</feature>
<dbReference type="Gene3D" id="3.90.550.10">
    <property type="entry name" value="Spore Coat Polysaccharide Biosynthesis Protein SpsA, Chain A"/>
    <property type="match status" value="1"/>
</dbReference>
<protein>
    <submittedName>
        <fullName evidence="2">Uncharacterized protein</fullName>
    </submittedName>
</protein>
<feature type="transmembrane region" description="Helical" evidence="1">
    <location>
        <begin position="482"/>
        <end position="504"/>
    </location>
</feature>
<feature type="transmembrane region" description="Helical" evidence="1">
    <location>
        <begin position="510"/>
        <end position="537"/>
    </location>
</feature>
<dbReference type="SUPFAM" id="SSF53448">
    <property type="entry name" value="Nucleotide-diphospho-sugar transferases"/>
    <property type="match status" value="1"/>
</dbReference>
<dbReference type="EMBL" id="VFQX01000048">
    <property type="protein sequence ID" value="KAF0975003.1"/>
    <property type="molecule type" value="Genomic_DNA"/>
</dbReference>
<keyword evidence="1" id="KW-1133">Transmembrane helix</keyword>
<dbReference type="InterPro" id="IPR050587">
    <property type="entry name" value="GNT1/Glycosyltrans_8"/>
</dbReference>
<dbReference type="VEuPathDB" id="AmoebaDB:NfTy_045400"/>
<dbReference type="VEuPathDB" id="AmoebaDB:FDP41_005756"/>
<keyword evidence="1" id="KW-0472">Membrane</keyword>
<evidence type="ECO:0000256" key="1">
    <source>
        <dbReference type="SAM" id="Phobius"/>
    </source>
</evidence>